<evidence type="ECO:0000313" key="2">
    <source>
        <dbReference type="Proteomes" id="UP000030762"/>
    </source>
</evidence>
<dbReference type="EMBL" id="JH767166">
    <property type="protein sequence ID" value="EQC31973.1"/>
    <property type="molecule type" value="Genomic_DNA"/>
</dbReference>
<dbReference type="AlphaFoldDB" id="T0RI66"/>
<evidence type="ECO:0000313" key="1">
    <source>
        <dbReference type="EMBL" id="EQC31973.1"/>
    </source>
</evidence>
<sequence>MRTYLAGIFLDIPERTLVRGLEDATAAAQALRPSTPCAPRVFDGASWAELSDPIPAATQNALMGSYVATISTEYYRNATISRGESGDLVLQYGAYTAPVYFARNSTTTLLWATDAISIGGPTFGVEGLNTSSPTILVDVPFTKV</sequence>
<proteinExistence type="predicted"/>
<dbReference type="InParanoid" id="T0RI66"/>
<dbReference type="VEuPathDB" id="FungiDB:SDRG_10487"/>
<organism evidence="1 2">
    <name type="scientific">Saprolegnia diclina (strain VS20)</name>
    <dbReference type="NCBI Taxonomy" id="1156394"/>
    <lineage>
        <taxon>Eukaryota</taxon>
        <taxon>Sar</taxon>
        <taxon>Stramenopiles</taxon>
        <taxon>Oomycota</taxon>
        <taxon>Saprolegniomycetes</taxon>
        <taxon>Saprolegniales</taxon>
        <taxon>Saprolegniaceae</taxon>
        <taxon>Saprolegnia</taxon>
    </lineage>
</organism>
<dbReference type="Proteomes" id="UP000030762">
    <property type="component" value="Unassembled WGS sequence"/>
</dbReference>
<accession>T0RI66</accession>
<dbReference type="GeneID" id="19951214"/>
<protein>
    <submittedName>
        <fullName evidence="1">Uncharacterized protein</fullName>
    </submittedName>
</protein>
<dbReference type="RefSeq" id="XP_008614701.1">
    <property type="nucleotide sequence ID" value="XM_008616479.1"/>
</dbReference>
<keyword evidence="2" id="KW-1185">Reference proteome</keyword>
<name>T0RI66_SAPDV</name>
<reference evidence="1 2" key="1">
    <citation type="submission" date="2012-04" db="EMBL/GenBank/DDBJ databases">
        <title>The Genome Sequence of Saprolegnia declina VS20.</title>
        <authorList>
            <consortium name="The Broad Institute Genome Sequencing Platform"/>
            <person name="Russ C."/>
            <person name="Nusbaum C."/>
            <person name="Tyler B."/>
            <person name="van West P."/>
            <person name="Dieguez-Uribeondo J."/>
            <person name="de Bruijn I."/>
            <person name="Tripathy S."/>
            <person name="Jiang R."/>
            <person name="Young S.K."/>
            <person name="Zeng Q."/>
            <person name="Gargeya S."/>
            <person name="Fitzgerald M."/>
            <person name="Haas B."/>
            <person name="Abouelleil A."/>
            <person name="Alvarado L."/>
            <person name="Arachchi H.M."/>
            <person name="Berlin A."/>
            <person name="Chapman S.B."/>
            <person name="Goldberg J."/>
            <person name="Griggs A."/>
            <person name="Gujja S."/>
            <person name="Hansen M."/>
            <person name="Howarth C."/>
            <person name="Imamovic A."/>
            <person name="Larimer J."/>
            <person name="McCowen C."/>
            <person name="Montmayeur A."/>
            <person name="Murphy C."/>
            <person name="Neiman D."/>
            <person name="Pearson M."/>
            <person name="Priest M."/>
            <person name="Roberts A."/>
            <person name="Saif S."/>
            <person name="Shea T."/>
            <person name="Sisk P."/>
            <person name="Sykes S."/>
            <person name="Wortman J."/>
            <person name="Nusbaum C."/>
            <person name="Birren B."/>
        </authorList>
    </citation>
    <scope>NUCLEOTIDE SEQUENCE [LARGE SCALE GENOMIC DNA]</scope>
    <source>
        <strain evidence="1 2">VS20</strain>
    </source>
</reference>
<gene>
    <name evidence="1" type="ORF">SDRG_10487</name>
</gene>
<dbReference type="OrthoDB" id="58460at2759"/>